<reference evidence="2 3" key="1">
    <citation type="journal article" date="2009" name="PLoS ONE">
        <title>Genome sequence of the pathogenic intestinal spirochete Brachyspira hyodysenteriae reveals adaptations to its lifestyle in the porcine large intestine.</title>
        <authorList>
            <person name="Bellgard M.I."/>
            <person name="Wanchanthuek P."/>
            <person name="La T."/>
            <person name="Ryan K."/>
            <person name="Moolhuijzen P."/>
            <person name="Albertyn Z."/>
            <person name="Shaban B."/>
            <person name="Motro Y."/>
            <person name="Dunn D.S."/>
            <person name="Schibeci D."/>
            <person name="Hunter A."/>
            <person name="Barrero R."/>
            <person name="Phillips N.D."/>
            <person name="Hampson D.J."/>
        </authorList>
    </citation>
    <scope>NUCLEOTIDE SEQUENCE [LARGE SCALE GENOMIC DNA]</scope>
    <source>
        <strain evidence="3">ATCC 49526 / WA1</strain>
    </source>
</reference>
<protein>
    <recommendedName>
        <fullName evidence="4">Lipoprotein</fullName>
    </recommendedName>
</protein>
<feature type="chain" id="PRO_5017477191" description="Lipoprotein" evidence="1">
    <location>
        <begin position="25"/>
        <end position="141"/>
    </location>
</feature>
<dbReference type="EMBL" id="CP001357">
    <property type="protein sequence ID" value="ACN84432.1"/>
    <property type="molecule type" value="Genomic_DNA"/>
</dbReference>
<sequence>MNTFLKTISLILMMIFFVFSLSCSNDVTKTGNGIDAKYAGKYSAEVNRKHKNGNIENGRATFTINNDGSVKGSVTYYGGSNPEDVELSKEYIVKISDNSYSAEINFIGLKKYKFTFNNNIFHLNIINEDNSITSGRLIKSN</sequence>
<dbReference type="AlphaFoldDB" id="A0A3B6V9K6"/>
<gene>
    <name evidence="2" type="ordered locus">BHWA1_01971</name>
</gene>
<organism evidence="2 3">
    <name type="scientific">Brachyspira hyodysenteriae (strain ATCC 49526 / WA1)</name>
    <dbReference type="NCBI Taxonomy" id="565034"/>
    <lineage>
        <taxon>Bacteria</taxon>
        <taxon>Pseudomonadati</taxon>
        <taxon>Spirochaetota</taxon>
        <taxon>Spirochaetia</taxon>
        <taxon>Brachyspirales</taxon>
        <taxon>Brachyspiraceae</taxon>
        <taxon>Brachyspira</taxon>
    </lineage>
</organism>
<evidence type="ECO:0000256" key="1">
    <source>
        <dbReference type="SAM" id="SignalP"/>
    </source>
</evidence>
<evidence type="ECO:0008006" key="4">
    <source>
        <dbReference type="Google" id="ProtNLM"/>
    </source>
</evidence>
<proteinExistence type="predicted"/>
<feature type="signal peptide" evidence="1">
    <location>
        <begin position="1"/>
        <end position="24"/>
    </location>
</feature>
<dbReference type="KEGG" id="bhy:BHWA1_01971"/>
<name>A0A3B6V9K6_BRAHW</name>
<evidence type="ECO:0000313" key="2">
    <source>
        <dbReference type="EMBL" id="ACN84432.1"/>
    </source>
</evidence>
<dbReference type="PROSITE" id="PS51257">
    <property type="entry name" value="PROKAR_LIPOPROTEIN"/>
    <property type="match status" value="1"/>
</dbReference>
<dbReference type="Proteomes" id="UP000001803">
    <property type="component" value="Chromosome"/>
</dbReference>
<keyword evidence="3" id="KW-1185">Reference proteome</keyword>
<evidence type="ECO:0000313" key="3">
    <source>
        <dbReference type="Proteomes" id="UP000001803"/>
    </source>
</evidence>
<dbReference type="STRING" id="565034.BHWA1_01971"/>
<accession>A0A3B6V9K6</accession>
<dbReference type="RefSeq" id="WP_012671471.1">
    <property type="nucleotide sequence ID" value="NC_012225.1"/>
</dbReference>
<keyword evidence="1" id="KW-0732">Signal</keyword>